<gene>
    <name evidence="1" type="ORF">DNK49_08100</name>
</gene>
<evidence type="ECO:0000313" key="2">
    <source>
        <dbReference type="Proteomes" id="UP000248259"/>
    </source>
</evidence>
<comment type="caution">
    <text evidence="1">The sequence shown here is derived from an EMBL/GenBank/DDBJ whole genome shotgun (WGS) entry which is preliminary data.</text>
</comment>
<dbReference type="OrthoDB" id="6658153at2"/>
<evidence type="ECO:0000313" key="1">
    <source>
        <dbReference type="EMBL" id="PZA17187.1"/>
    </source>
</evidence>
<organism evidence="1 2">
    <name type="scientific">Parazoarcus communis SWub3 = DSM 12120</name>
    <dbReference type="NCBI Taxonomy" id="1121029"/>
    <lineage>
        <taxon>Bacteria</taxon>
        <taxon>Pseudomonadati</taxon>
        <taxon>Pseudomonadota</taxon>
        <taxon>Betaproteobacteria</taxon>
        <taxon>Rhodocyclales</taxon>
        <taxon>Zoogloeaceae</taxon>
        <taxon>Parazoarcus</taxon>
    </lineage>
</organism>
<dbReference type="RefSeq" id="WP_110523831.1">
    <property type="nucleotide sequence ID" value="NZ_QKOE01000004.1"/>
</dbReference>
<sequence length="287" mass="32144">MPGLKRFNPTAFLNWVAASILFCLLTSWAHADMLVSPVRLLLQQPGETANFILRNPSNGSRTYRLEWIEQTQTRDGVGERIADGAPVPHPPASPHLRFTPRQVTVEPNTSQTVRINFRPEGNLAPGEYRSHLLFRVVPEVSEPVSRSEIGNADDKVRLQLDMQMSIAVPVVVRYQMDTPPEVQITQVTPIPATGNEQNARLAVTLKHKGNTSSFGRVTVDLQTSMTTPVERIGLQESISVFPDVGERHLVLILRDRSFPSGALIRVAYEGTDEYRGKLWHEQVLQVR</sequence>
<name>A0A323UXH5_9RHOO</name>
<accession>A0A323UXH5</accession>
<dbReference type="EMBL" id="QKOE01000004">
    <property type="protein sequence ID" value="PZA17187.1"/>
    <property type="molecule type" value="Genomic_DNA"/>
</dbReference>
<dbReference type="InterPro" id="IPR013783">
    <property type="entry name" value="Ig-like_fold"/>
</dbReference>
<keyword evidence="2" id="KW-1185">Reference proteome</keyword>
<reference evidence="1 2" key="1">
    <citation type="submission" date="2018-06" db="EMBL/GenBank/DDBJ databases">
        <title>Azoarcus communis strain SWub3 genome.</title>
        <authorList>
            <person name="Zorraquino Salvo V."/>
            <person name="Toubiana D."/>
            <person name="Blumwald E."/>
        </authorList>
    </citation>
    <scope>NUCLEOTIDE SEQUENCE [LARGE SCALE GENOMIC DNA]</scope>
    <source>
        <strain evidence="1 2">SWub3</strain>
    </source>
</reference>
<protein>
    <recommendedName>
        <fullName evidence="3">Molecular chaperone</fullName>
    </recommendedName>
</protein>
<evidence type="ECO:0008006" key="3">
    <source>
        <dbReference type="Google" id="ProtNLM"/>
    </source>
</evidence>
<dbReference type="InterPro" id="IPR008962">
    <property type="entry name" value="PapD-like_sf"/>
</dbReference>
<dbReference type="Gene3D" id="2.60.40.10">
    <property type="entry name" value="Immunoglobulins"/>
    <property type="match status" value="1"/>
</dbReference>
<dbReference type="AlphaFoldDB" id="A0A323UXH5"/>
<proteinExistence type="predicted"/>
<dbReference type="Proteomes" id="UP000248259">
    <property type="component" value="Unassembled WGS sequence"/>
</dbReference>
<dbReference type="SUPFAM" id="SSF49354">
    <property type="entry name" value="PapD-like"/>
    <property type="match status" value="1"/>
</dbReference>